<feature type="transmembrane region" description="Helical" evidence="5">
    <location>
        <begin position="57"/>
        <end position="81"/>
    </location>
</feature>
<dbReference type="Proteomes" id="UP000178315">
    <property type="component" value="Unassembled WGS sequence"/>
</dbReference>
<evidence type="ECO:0000256" key="3">
    <source>
        <dbReference type="ARBA" id="ARBA00022989"/>
    </source>
</evidence>
<keyword evidence="2 5" id="KW-0812">Transmembrane</keyword>
<proteinExistence type="predicted"/>
<dbReference type="InterPro" id="IPR047817">
    <property type="entry name" value="ABC2_TM_bact-type"/>
</dbReference>
<gene>
    <name evidence="7" type="ORF">A3H61_02795</name>
</gene>
<reference evidence="7 8" key="1">
    <citation type="journal article" date="2016" name="Nat. Commun.">
        <title>Thousands of microbial genomes shed light on interconnected biogeochemical processes in an aquifer system.</title>
        <authorList>
            <person name="Anantharaman K."/>
            <person name="Brown C.T."/>
            <person name="Hug L.A."/>
            <person name="Sharon I."/>
            <person name="Castelle C.J."/>
            <person name="Probst A.J."/>
            <person name="Thomas B.C."/>
            <person name="Singh A."/>
            <person name="Wilkins M.J."/>
            <person name="Karaoz U."/>
            <person name="Brodie E.L."/>
            <person name="Williams K.H."/>
            <person name="Hubbard S.S."/>
            <person name="Banfield J.F."/>
        </authorList>
    </citation>
    <scope>NUCLEOTIDE SEQUENCE [LARGE SCALE GENOMIC DNA]</scope>
</reference>
<feature type="transmembrane region" description="Helical" evidence="5">
    <location>
        <begin position="27"/>
        <end position="45"/>
    </location>
</feature>
<keyword evidence="3 5" id="KW-1133">Transmembrane helix</keyword>
<evidence type="ECO:0000313" key="8">
    <source>
        <dbReference type="Proteomes" id="UP000178315"/>
    </source>
</evidence>
<dbReference type="InterPro" id="IPR013525">
    <property type="entry name" value="ABC2_TM"/>
</dbReference>
<dbReference type="PANTHER" id="PTHR43229">
    <property type="entry name" value="NODULATION PROTEIN J"/>
    <property type="match status" value="1"/>
</dbReference>
<dbReference type="GO" id="GO:0140359">
    <property type="term" value="F:ABC-type transporter activity"/>
    <property type="evidence" value="ECO:0007669"/>
    <property type="project" value="InterPro"/>
</dbReference>
<comment type="subcellular location">
    <subcellularLocation>
        <location evidence="1">Membrane</location>
        <topology evidence="1">Multi-pass membrane protein</topology>
    </subcellularLocation>
</comment>
<dbReference type="EMBL" id="MHJU01000017">
    <property type="protein sequence ID" value="OGY73112.1"/>
    <property type="molecule type" value="Genomic_DNA"/>
</dbReference>
<accession>A0A1G2A8H8</accession>
<dbReference type="AlphaFoldDB" id="A0A1G2A8H8"/>
<dbReference type="GO" id="GO:0016020">
    <property type="term" value="C:membrane"/>
    <property type="evidence" value="ECO:0007669"/>
    <property type="project" value="UniProtKB-SubCell"/>
</dbReference>
<dbReference type="Pfam" id="PF12698">
    <property type="entry name" value="ABC2_membrane_3"/>
    <property type="match status" value="1"/>
</dbReference>
<evidence type="ECO:0000256" key="4">
    <source>
        <dbReference type="ARBA" id="ARBA00023136"/>
    </source>
</evidence>
<evidence type="ECO:0000256" key="1">
    <source>
        <dbReference type="ARBA" id="ARBA00004141"/>
    </source>
</evidence>
<dbReference type="InterPro" id="IPR051784">
    <property type="entry name" value="Nod_factor_ABC_transporter"/>
</dbReference>
<evidence type="ECO:0000259" key="6">
    <source>
        <dbReference type="PROSITE" id="PS51012"/>
    </source>
</evidence>
<feature type="transmembrane region" description="Helical" evidence="5">
    <location>
        <begin position="225"/>
        <end position="246"/>
    </location>
</feature>
<keyword evidence="4 5" id="KW-0472">Membrane</keyword>
<dbReference type="PANTHER" id="PTHR43229:SF6">
    <property type="entry name" value="ABC-TYPE MULTIDRUG TRANSPORT SYSTEM, PERMEASE COMPONENT"/>
    <property type="match status" value="1"/>
</dbReference>
<sequence length="262" mass="29699">MKLHRINAIILHYWYHSKRSLPRVMDVFYWPTMELILWGFVSQFLERTALNAPGVASFLLGGVILWGVFITSQHDVTIAFLEDIWSRNIINLFVSPLTVWEYLLGGIAVGVLKTFVIIGYISALAGLLYHFNLFTLGFSLIPFIANLFLFGIAAGIFISAIIFRYGTETQILAFSLGFLLQPISAVFYPLAILPSFLQFIAWSIPATHVFEGMRGVFAGSGFSALHFWWALVLNLVYLILASIFYARMFRRVRELGLLSKVE</sequence>
<evidence type="ECO:0000256" key="5">
    <source>
        <dbReference type="SAM" id="Phobius"/>
    </source>
</evidence>
<feature type="transmembrane region" description="Helical" evidence="5">
    <location>
        <begin position="143"/>
        <end position="165"/>
    </location>
</feature>
<feature type="transmembrane region" description="Helical" evidence="5">
    <location>
        <begin position="102"/>
        <end position="131"/>
    </location>
</feature>
<evidence type="ECO:0000256" key="2">
    <source>
        <dbReference type="ARBA" id="ARBA00022692"/>
    </source>
</evidence>
<feature type="domain" description="ABC transmembrane type-2" evidence="6">
    <location>
        <begin position="22"/>
        <end position="248"/>
    </location>
</feature>
<organism evidence="7 8">
    <name type="scientific">Candidatus Jacksonbacteria bacterium RIFCSPLOWO2_02_FULL_44_20</name>
    <dbReference type="NCBI Taxonomy" id="1798460"/>
    <lineage>
        <taxon>Bacteria</taxon>
        <taxon>Candidatus Jacksoniibacteriota</taxon>
    </lineage>
</organism>
<evidence type="ECO:0000313" key="7">
    <source>
        <dbReference type="EMBL" id="OGY73112.1"/>
    </source>
</evidence>
<name>A0A1G2A8H8_9BACT</name>
<comment type="caution">
    <text evidence="7">The sequence shown here is derived from an EMBL/GenBank/DDBJ whole genome shotgun (WGS) entry which is preliminary data.</text>
</comment>
<protein>
    <recommendedName>
        <fullName evidence="6">ABC transmembrane type-2 domain-containing protein</fullName>
    </recommendedName>
</protein>
<dbReference type="PROSITE" id="PS51012">
    <property type="entry name" value="ABC_TM2"/>
    <property type="match status" value="1"/>
</dbReference>